<dbReference type="Proteomes" id="UP001295423">
    <property type="component" value="Unassembled WGS sequence"/>
</dbReference>
<organism evidence="2 3">
    <name type="scientific">Cylindrotheca closterium</name>
    <dbReference type="NCBI Taxonomy" id="2856"/>
    <lineage>
        <taxon>Eukaryota</taxon>
        <taxon>Sar</taxon>
        <taxon>Stramenopiles</taxon>
        <taxon>Ochrophyta</taxon>
        <taxon>Bacillariophyta</taxon>
        <taxon>Bacillariophyceae</taxon>
        <taxon>Bacillariophycidae</taxon>
        <taxon>Bacillariales</taxon>
        <taxon>Bacillariaceae</taxon>
        <taxon>Cylindrotheca</taxon>
    </lineage>
</organism>
<protein>
    <submittedName>
        <fullName evidence="2">Uncharacterized protein</fullName>
    </submittedName>
</protein>
<evidence type="ECO:0000313" key="3">
    <source>
        <dbReference type="Proteomes" id="UP001295423"/>
    </source>
</evidence>
<feature type="compositionally biased region" description="Acidic residues" evidence="1">
    <location>
        <begin position="601"/>
        <end position="619"/>
    </location>
</feature>
<dbReference type="PANTHER" id="PTHR23159">
    <property type="entry name" value="CENTROSOMAL PROTEIN 2"/>
    <property type="match status" value="1"/>
</dbReference>
<accession>A0AAD2CWB4</accession>
<evidence type="ECO:0000256" key="1">
    <source>
        <dbReference type="SAM" id="MobiDB-lite"/>
    </source>
</evidence>
<sequence length="805" mass="89344">MATLLLANTESLTKLVAQFNCFLLDKEGEPDAYRKPTEFTSALSLIATKTIEHTDLEGQMEYSAIEKAIETYGRWLFYSESSCSDLVMATDKRTEPFEPLEEVLNTCEGEANDQKIRLKLRSLFESPEVNISAFLSVVRKVLPTENACMAAPQFHRAAEEREIVPMLLSLIVQAACIPGELDNSLLQEPALENIQRFFYLAFKHGTSTLTGPSDSWYACQYCTRWVLFHAGILPMYVERVKDPNVVVTCGASGYGSMCDMLHNSRTEQQRANEELEEARAALQEASKKRSRDEENLDGLRAELHSSRTEQQRADENLDGLWAELHSSRTEQQRADEELDGLRAELHSSRAELHSSRTEQQRADENLDGLRAELHSSRTEQQRAKENLDGLRAEVHSSRTEQQRANEELKEARAALQEASKKRSRDEENLDGLRAELRNANDEMVATKRRCIKELVRQTCVLEDRCSVLEQDPERHSHAKFRALNKALETMKAHADIAHQHNDDTVGELVRYEQQLRRMDTLLDAHVKQYGDPEDIVKIFRQQEAIIRSLQDRIPADSAAASHIGDVRLAQDSNPQGEGDPFNVDDAPDQGNNADNGPEGNFDNEVEGDPAPDNSQEGDDVAPNNGQGSNVDNGPEGNVDNKVQEGDPAPDNSQEGDDVAPDNGQGSNVDNGPEGNVDVDNEVQEGDPAPDNSQEGDDVAPDNGQGSNVDNGPEGNVDNEVQEGDPAPDNSQEGDDDDVVVAIGRYVPCPFTTISGMPCRAFGNVSVCYLDRPRLTTHVNCPLWWPKAESTLVNAVHQSLLSILEP</sequence>
<comment type="caution">
    <text evidence="2">The sequence shown here is derived from an EMBL/GenBank/DDBJ whole genome shotgun (WGS) entry which is preliminary data.</text>
</comment>
<dbReference type="PANTHER" id="PTHR23159:SF31">
    <property type="entry name" value="CENTROSOME-ASSOCIATED PROTEIN CEP250 ISOFORM X1"/>
    <property type="match status" value="1"/>
</dbReference>
<dbReference type="AlphaFoldDB" id="A0AAD2CWB4"/>
<dbReference type="EMBL" id="CAKOGP040001391">
    <property type="protein sequence ID" value="CAJ1945380.1"/>
    <property type="molecule type" value="Genomic_DNA"/>
</dbReference>
<proteinExistence type="predicted"/>
<dbReference type="Gene3D" id="1.10.287.620">
    <property type="entry name" value="Helix Hairpins"/>
    <property type="match status" value="1"/>
</dbReference>
<evidence type="ECO:0000313" key="2">
    <source>
        <dbReference type="EMBL" id="CAJ1945380.1"/>
    </source>
</evidence>
<reference evidence="2" key="1">
    <citation type="submission" date="2023-08" db="EMBL/GenBank/DDBJ databases">
        <authorList>
            <person name="Audoor S."/>
            <person name="Bilcke G."/>
        </authorList>
    </citation>
    <scope>NUCLEOTIDE SEQUENCE</scope>
</reference>
<feature type="region of interest" description="Disordered" evidence="1">
    <location>
        <begin position="565"/>
        <end position="735"/>
    </location>
</feature>
<feature type="region of interest" description="Disordered" evidence="1">
    <location>
        <begin position="394"/>
        <end position="428"/>
    </location>
</feature>
<name>A0AAD2CWB4_9STRA</name>
<gene>
    <name evidence="2" type="ORF">CYCCA115_LOCUS9524</name>
</gene>
<keyword evidence="3" id="KW-1185">Reference proteome</keyword>